<proteinExistence type="predicted"/>
<dbReference type="Pfam" id="PF25107">
    <property type="entry name" value="VWA7_N"/>
    <property type="match status" value="1"/>
</dbReference>
<evidence type="ECO:0000256" key="2">
    <source>
        <dbReference type="ARBA" id="ARBA00022525"/>
    </source>
</evidence>
<dbReference type="Pfam" id="PF25106">
    <property type="entry name" value="VWA_4"/>
    <property type="match status" value="1"/>
</dbReference>
<evidence type="ECO:0000313" key="12">
    <source>
        <dbReference type="Proteomes" id="UP000314987"/>
    </source>
</evidence>
<reference evidence="12" key="1">
    <citation type="submission" date="2018-12" db="EMBL/GenBank/DDBJ databases">
        <authorList>
            <person name="Yazar S."/>
        </authorList>
    </citation>
    <scope>NUCLEOTIDE SEQUENCE [LARGE SCALE GENOMIC DNA]</scope>
</reference>
<name>A0A4X2JVJ3_VOMUR</name>
<feature type="domain" description="VWA7 Ig-like" evidence="8">
    <location>
        <begin position="734"/>
        <end position="836"/>
    </location>
</feature>
<feature type="domain" description="Hemicentin/VWA7 galactose-binding" evidence="6">
    <location>
        <begin position="517"/>
        <end position="611"/>
    </location>
</feature>
<dbReference type="InterPro" id="IPR057615">
    <property type="entry name" value="Ig_VWA7"/>
</dbReference>
<feature type="region of interest" description="Disordered" evidence="5">
    <location>
        <begin position="841"/>
        <end position="874"/>
    </location>
</feature>
<comment type="subcellular location">
    <subcellularLocation>
        <location evidence="1">Secreted</location>
    </subcellularLocation>
</comment>
<feature type="domain" description="VWA7 beta-sandwich" evidence="7">
    <location>
        <begin position="614"/>
        <end position="728"/>
    </location>
</feature>
<dbReference type="PANTHER" id="PTHR14905:SF7">
    <property type="entry name" value="VON WILLEBRAND FACTOR A DOMAIN-CONTAINING PROTEIN 7"/>
    <property type="match status" value="1"/>
</dbReference>
<dbReference type="Ensembl" id="ENSVURT00010004089.1">
    <property type="protein sequence ID" value="ENSVURP00010003608.1"/>
    <property type="gene ID" value="ENSVURG00010002783.1"/>
</dbReference>
<dbReference type="InterPro" id="IPR057613">
    <property type="entry name" value="VWA7_4"/>
</dbReference>
<organism evidence="11 12">
    <name type="scientific">Vombatus ursinus</name>
    <name type="common">Common wombat</name>
    <dbReference type="NCBI Taxonomy" id="29139"/>
    <lineage>
        <taxon>Eukaryota</taxon>
        <taxon>Metazoa</taxon>
        <taxon>Chordata</taxon>
        <taxon>Craniata</taxon>
        <taxon>Vertebrata</taxon>
        <taxon>Euteleostomi</taxon>
        <taxon>Mammalia</taxon>
        <taxon>Metatheria</taxon>
        <taxon>Diprotodontia</taxon>
        <taxon>Vombatidae</taxon>
        <taxon>Vombatus</taxon>
    </lineage>
</organism>
<dbReference type="Gene3D" id="3.40.50.410">
    <property type="entry name" value="von Willebrand factor, type A domain"/>
    <property type="match status" value="1"/>
</dbReference>
<sequence>MSLSSTLTSPQVHVSAMAPLKVPRPCLGSLLLLLPWLRPASGFFPNIWSLVVAPNSITHQYLTEEAALNVTLQLFLEWPPPGRNPLRLEDFQGRTLLADNLFAAYFGLGTPTRRFRAALGEVARANAAQDFLSVTKNDPELHFDAEQLIGSQARLVGGLREALSAARALEYTLARQRLGAMLHALQDFYSHSNWVELGKQQPHPDLLWPGRKLKNLAQAGDPMCSDCEELSCPGNLLGSIFLTSGYFGAEPPKPPGKCSHGGHFDQSSRAIPRGGINKDSTSPAFSPHHDLHPQAAQLALQASIQALNLLRGRLGDTGFSRLLQISPASGLSFVLDTTGSMGEEINAAKIQAWRIIDQRRGGPMEPTHYILVPFHDPGFGPVLKTSDPDAFWKHLNEIHALGGGDEPEMCLSALELALLHTPQFSDIFVFTDASPKDAYLTNRIEALSQKQHCKVTFLVTEDPSRRVRREVLSPKRFQPYQAIAMASGGEVIFTKDQYIQNVASVVGESMMDMVTLALVPPVPNPKGPLMFHVDKMLHGVIIHLHGEISTFRISDPTGVSQDIDQDWGPLGHIQCFGQFWTVNLNDPPQVGAWVIEITAQGTPGVKVKAKTSLDFLFSFGIPIDNGPHPGLYPLSQPVAGLHTLLLVEVTGLVSGIPNMNHSHIILRGSPGGEELDNVTLKPTGAPEQGLFTALLDPNILLTQRPFFLELIGQDDKGSSLQRVASQPCAVVPVLLELSGPSGPLSPGHQALLSLQISSFSGPWDLIITASVSPSFPLTSNLSRVHLGQNESAWGRFWLQVPGSATLDSVVTVTVTAEAESNDSSPPAHALLQLLVQAFPPQEQLDDPGPSSRPSHNMASPDLHTSTLGPQRSGVGGAMGAGPWWGPVKGLMLVLGIAAW</sequence>
<feature type="compositionally biased region" description="Polar residues" evidence="5">
    <location>
        <begin position="851"/>
        <end position="869"/>
    </location>
</feature>
<accession>A0A4X2JVJ3</accession>
<evidence type="ECO:0000256" key="4">
    <source>
        <dbReference type="ARBA" id="ARBA00023180"/>
    </source>
</evidence>
<dbReference type="GO" id="GO:0005576">
    <property type="term" value="C:extracellular region"/>
    <property type="evidence" value="ECO:0007669"/>
    <property type="project" value="UniProtKB-SubCell"/>
</dbReference>
<keyword evidence="4" id="KW-0325">Glycoprotein</keyword>
<feature type="domain" description="Hemicentin-1-like von Willebrand factor A" evidence="9">
    <location>
        <begin position="331"/>
        <end position="495"/>
    </location>
</feature>
<dbReference type="OMA" id="MEPIHYV"/>
<feature type="region of interest" description="Disordered" evidence="5">
    <location>
        <begin position="255"/>
        <end position="290"/>
    </location>
</feature>
<dbReference type="STRING" id="29139.ENSVURP00010003608"/>
<evidence type="ECO:0000259" key="8">
    <source>
        <dbReference type="Pfam" id="PF23619"/>
    </source>
</evidence>
<dbReference type="AlphaFoldDB" id="A0A4X2JVJ3"/>
<feature type="domain" description="VWA7 N-terminal" evidence="10">
    <location>
        <begin position="97"/>
        <end position="319"/>
    </location>
</feature>
<dbReference type="InterPro" id="IPR036465">
    <property type="entry name" value="vWFA_dom_sf"/>
</dbReference>
<evidence type="ECO:0000259" key="6">
    <source>
        <dbReference type="Pfam" id="PF23560"/>
    </source>
</evidence>
<dbReference type="Pfam" id="PF23619">
    <property type="entry name" value="Ig_VWA7"/>
    <property type="match status" value="1"/>
</dbReference>
<dbReference type="InterPro" id="IPR052577">
    <property type="entry name" value="VWA7"/>
</dbReference>
<dbReference type="InterPro" id="IPR056862">
    <property type="entry name" value="VWA7_N"/>
</dbReference>
<dbReference type="InterPro" id="IPR056475">
    <property type="entry name" value="GBD_Hemicentin/VWA7"/>
</dbReference>
<dbReference type="InterPro" id="IPR056861">
    <property type="entry name" value="HMCN1-like_VWA"/>
</dbReference>
<dbReference type="PANTHER" id="PTHR14905">
    <property type="entry name" value="NG37"/>
    <property type="match status" value="1"/>
</dbReference>
<evidence type="ECO:0000256" key="5">
    <source>
        <dbReference type="SAM" id="MobiDB-lite"/>
    </source>
</evidence>
<evidence type="ECO:0000256" key="1">
    <source>
        <dbReference type="ARBA" id="ARBA00004613"/>
    </source>
</evidence>
<gene>
    <name evidence="11" type="primary">VWA7</name>
</gene>
<dbReference type="SUPFAM" id="SSF53300">
    <property type="entry name" value="vWA-like"/>
    <property type="match status" value="1"/>
</dbReference>
<dbReference type="GeneTree" id="ENSGT00390000011517"/>
<keyword evidence="12" id="KW-1185">Reference proteome</keyword>
<reference evidence="11" key="3">
    <citation type="submission" date="2025-09" db="UniProtKB">
        <authorList>
            <consortium name="Ensembl"/>
        </authorList>
    </citation>
    <scope>IDENTIFICATION</scope>
</reference>
<reference evidence="11" key="2">
    <citation type="submission" date="2025-08" db="UniProtKB">
        <authorList>
            <consortium name="Ensembl"/>
        </authorList>
    </citation>
    <scope>IDENTIFICATION</scope>
</reference>
<dbReference type="Pfam" id="PF23560">
    <property type="entry name" value="GBD_Hemicentin"/>
    <property type="match status" value="1"/>
</dbReference>
<keyword evidence="3" id="KW-0732">Signal</keyword>
<evidence type="ECO:0000259" key="9">
    <source>
        <dbReference type="Pfam" id="PF25106"/>
    </source>
</evidence>
<evidence type="ECO:0000259" key="10">
    <source>
        <dbReference type="Pfam" id="PF25107"/>
    </source>
</evidence>
<keyword evidence="2" id="KW-0964">Secreted</keyword>
<evidence type="ECO:0000313" key="11">
    <source>
        <dbReference type="Ensembl" id="ENSVURP00010003608.1"/>
    </source>
</evidence>
<evidence type="ECO:0000256" key="3">
    <source>
        <dbReference type="ARBA" id="ARBA00022729"/>
    </source>
</evidence>
<dbReference type="Pfam" id="PF23610">
    <property type="entry name" value="VWA7_4"/>
    <property type="match status" value="1"/>
</dbReference>
<dbReference type="Proteomes" id="UP000314987">
    <property type="component" value="Unassembled WGS sequence"/>
</dbReference>
<evidence type="ECO:0000259" key="7">
    <source>
        <dbReference type="Pfam" id="PF23610"/>
    </source>
</evidence>
<protein>
    <submittedName>
        <fullName evidence="11">von Willebrand factor A domain containing 7</fullName>
    </submittedName>
</protein>